<dbReference type="Gene3D" id="1.20.1280.50">
    <property type="match status" value="1"/>
</dbReference>
<dbReference type="Pfam" id="PF12937">
    <property type="entry name" value="F-box-like"/>
    <property type="match status" value="1"/>
</dbReference>
<dbReference type="InterPro" id="IPR050796">
    <property type="entry name" value="SCF_F-box_component"/>
</dbReference>
<evidence type="ECO:0000313" key="3">
    <source>
        <dbReference type="EnsemblPlants" id="TraesCS3D02G460900.1.cds1"/>
    </source>
</evidence>
<dbReference type="CDD" id="cd22157">
    <property type="entry name" value="F-box_AtFBW1-like"/>
    <property type="match status" value="1"/>
</dbReference>
<dbReference type="OrthoDB" id="610337at2759"/>
<dbReference type="Gramene" id="TraesCS3D02G460900.1">
    <property type="protein sequence ID" value="TraesCS3D02G460900.1.cds1"/>
    <property type="gene ID" value="TraesCS3D02G460900"/>
</dbReference>
<dbReference type="STRING" id="4565.A0A3B6H0P7"/>
<dbReference type="Gramene" id="TraesCLE_scaffold_016137_01G000400.1">
    <property type="protein sequence ID" value="TraesCLE_scaffold_016137_01G000400.1"/>
    <property type="gene ID" value="TraesCLE_scaffold_016137_01G000400"/>
</dbReference>
<evidence type="ECO:0000259" key="2">
    <source>
        <dbReference type="SMART" id="SM00256"/>
    </source>
</evidence>
<dbReference type="Gramene" id="TraesCS3D03G1014800.1">
    <property type="protein sequence ID" value="TraesCS3D03G1014800.1.CDS1"/>
    <property type="gene ID" value="TraesCS3D03G1014800"/>
</dbReference>
<dbReference type="PANTHER" id="PTHR31672">
    <property type="entry name" value="BNACNNG10540D PROTEIN"/>
    <property type="match status" value="1"/>
</dbReference>
<dbReference type="PANTHER" id="PTHR31672:SF2">
    <property type="entry name" value="F-BOX DOMAIN-CONTAINING PROTEIN"/>
    <property type="match status" value="1"/>
</dbReference>
<name>A0A3B6H0P7_WHEAT</name>
<dbReference type="InterPro" id="IPR001810">
    <property type="entry name" value="F-box_dom"/>
</dbReference>
<dbReference type="SMART" id="SM00256">
    <property type="entry name" value="FBOX"/>
    <property type="match status" value="1"/>
</dbReference>
<dbReference type="NCBIfam" id="TIGR01640">
    <property type="entry name" value="F_box_assoc_1"/>
    <property type="match status" value="1"/>
</dbReference>
<evidence type="ECO:0000313" key="4">
    <source>
        <dbReference type="Proteomes" id="UP000019116"/>
    </source>
</evidence>
<dbReference type="Gramene" id="TraesROB_scaffold_021004_01G000400.1">
    <property type="protein sequence ID" value="TraesROB_scaffold_021004_01G000400.1"/>
    <property type="gene ID" value="TraesROB_scaffold_021004_01G000400"/>
</dbReference>
<dbReference type="Gramene" id="TraesCAD_scaffold_019217_01G000300.1">
    <property type="protein sequence ID" value="TraesCAD_scaffold_019217_01G000300.1"/>
    <property type="gene ID" value="TraesCAD_scaffold_019217_01G000300"/>
</dbReference>
<protein>
    <recommendedName>
        <fullName evidence="2">F-box domain-containing protein</fullName>
    </recommendedName>
</protein>
<reference evidence="3" key="2">
    <citation type="submission" date="2018-10" db="UniProtKB">
        <authorList>
            <consortium name="EnsemblPlants"/>
        </authorList>
    </citation>
    <scope>IDENTIFICATION</scope>
</reference>
<dbReference type="Proteomes" id="UP000019116">
    <property type="component" value="Chromosome 3D"/>
</dbReference>
<sequence>MPTTTSLLPPAAATPSCSRTRTRSWPAAMAEAARAGATPPHRGLPDEIFIWEILVRLPPKSLLRCRAVCRGWRSATYTRGFLLAHHARQPTLPILYCYKLSDDEDEAECLDIIPFDHRAGLPAAEQIQSAARLAQASHLFLEASCDGLLVVSGGSAQFAICNPVTRQYAPLPLLSDKPFLAMYPYPPTGEYRLLTYPCRKSTLTSQVDCYVFALGSSQPPRNIGWVGVGELNFNATSLLFRGSLYWYLWQHESESNKIIVFDTTTESFRLLCGAVVPGCHELFEMDGMLGMSIFNMEGTVIDIWVLQQDYEREVWTFKCQIEMPVMEIRAQCGSHEDFWNVLVVPRDGELFVLLRFAGWLLQVDMNGKLVASLHRKGVGPTRLQLKQTLVPHAFFPTLEGYVVNDFPFI</sequence>
<dbReference type="SUPFAM" id="SSF81383">
    <property type="entry name" value="F-box domain"/>
    <property type="match status" value="1"/>
</dbReference>
<proteinExistence type="predicted"/>
<dbReference type="EnsemblPlants" id="TraesCS3D02G460900.1">
    <property type="protein sequence ID" value="TraesCS3D02G460900.1.cds1"/>
    <property type="gene ID" value="TraesCS3D02G460900"/>
</dbReference>
<dbReference type="Gramene" id="TraesRN3D0101059700.1">
    <property type="protein sequence ID" value="TraesRN3D0101059700.1"/>
    <property type="gene ID" value="TraesRN3D0101059700"/>
</dbReference>
<dbReference type="AlphaFoldDB" id="A0A3B6H0P7"/>
<dbReference type="Gramene" id="TraesLDM3D03G01974020.1">
    <property type="protein sequence ID" value="TraesLDM3D03G01974020.1.CDS1"/>
    <property type="gene ID" value="TraesLDM3D03G01974020"/>
</dbReference>
<dbReference type="InterPro" id="IPR013187">
    <property type="entry name" value="F-box-assoc_dom_typ3"/>
</dbReference>
<feature type="region of interest" description="Disordered" evidence="1">
    <location>
        <begin position="1"/>
        <end position="22"/>
    </location>
</feature>
<organism evidence="3">
    <name type="scientific">Triticum aestivum</name>
    <name type="common">Wheat</name>
    <dbReference type="NCBI Taxonomy" id="4565"/>
    <lineage>
        <taxon>Eukaryota</taxon>
        <taxon>Viridiplantae</taxon>
        <taxon>Streptophyta</taxon>
        <taxon>Embryophyta</taxon>
        <taxon>Tracheophyta</taxon>
        <taxon>Spermatophyta</taxon>
        <taxon>Magnoliopsida</taxon>
        <taxon>Liliopsida</taxon>
        <taxon>Poales</taxon>
        <taxon>Poaceae</taxon>
        <taxon>BOP clade</taxon>
        <taxon>Pooideae</taxon>
        <taxon>Triticodae</taxon>
        <taxon>Triticeae</taxon>
        <taxon>Triticinae</taxon>
        <taxon>Triticum</taxon>
    </lineage>
</organism>
<feature type="compositionally biased region" description="Low complexity" evidence="1">
    <location>
        <begin position="1"/>
        <end position="16"/>
    </location>
</feature>
<accession>A0A3B6H0P7</accession>
<dbReference type="InterPro" id="IPR036047">
    <property type="entry name" value="F-box-like_dom_sf"/>
</dbReference>
<feature type="domain" description="F-box" evidence="2">
    <location>
        <begin position="44"/>
        <end position="85"/>
    </location>
</feature>
<dbReference type="OMA" id="YETEIWI"/>
<dbReference type="Pfam" id="PF08268">
    <property type="entry name" value="FBA_3"/>
    <property type="match status" value="1"/>
</dbReference>
<evidence type="ECO:0000256" key="1">
    <source>
        <dbReference type="SAM" id="MobiDB-lite"/>
    </source>
</evidence>
<reference evidence="3" key="1">
    <citation type="submission" date="2018-08" db="EMBL/GenBank/DDBJ databases">
        <authorList>
            <person name="Rossello M."/>
        </authorList>
    </citation>
    <scope>NUCLEOTIDE SEQUENCE [LARGE SCALE GENOMIC DNA]</scope>
    <source>
        <strain evidence="3">cv. Chinese Spring</strain>
    </source>
</reference>
<keyword evidence="4" id="KW-1185">Reference proteome</keyword>
<dbReference type="Gramene" id="TraesWEE_scaffold_013621_01G000400.1">
    <property type="protein sequence ID" value="TraesWEE_scaffold_013621_01G000400.1"/>
    <property type="gene ID" value="TraesWEE_scaffold_013621_01G000400"/>
</dbReference>
<dbReference type="InterPro" id="IPR017451">
    <property type="entry name" value="F-box-assoc_interact_dom"/>
</dbReference>